<evidence type="ECO:0000256" key="1">
    <source>
        <dbReference type="ARBA" id="ARBA00006845"/>
    </source>
</evidence>
<name>A0ABR6T045_9LIST</name>
<dbReference type="EMBL" id="JAASUB010000029">
    <property type="protein sequence ID" value="MBC1511254.1"/>
    <property type="molecule type" value="Genomic_DNA"/>
</dbReference>
<evidence type="ECO:0000313" key="4">
    <source>
        <dbReference type="Proteomes" id="UP000587800"/>
    </source>
</evidence>
<dbReference type="Pfam" id="PF01337">
    <property type="entry name" value="Barstar"/>
    <property type="match status" value="1"/>
</dbReference>
<gene>
    <name evidence="3" type="ORF">HCJ59_15360</name>
</gene>
<reference evidence="3 4" key="1">
    <citation type="submission" date="2020-03" db="EMBL/GenBank/DDBJ databases">
        <title>Soil Listeria distribution.</title>
        <authorList>
            <person name="Liao J."/>
            <person name="Wiedmann M."/>
        </authorList>
    </citation>
    <scope>NUCLEOTIDE SEQUENCE [LARGE SCALE GENOMIC DNA]</scope>
    <source>
        <strain evidence="3 4">FSL L7-1515</strain>
    </source>
</reference>
<comment type="caution">
    <text evidence="3">The sequence shown here is derived from an EMBL/GenBank/DDBJ whole genome shotgun (WGS) entry which is preliminary data.</text>
</comment>
<evidence type="ECO:0000259" key="2">
    <source>
        <dbReference type="Pfam" id="PF01337"/>
    </source>
</evidence>
<feature type="domain" description="Barstar (barnase inhibitor)" evidence="2">
    <location>
        <begin position="8"/>
        <end position="87"/>
    </location>
</feature>
<dbReference type="Gene3D" id="3.30.370.10">
    <property type="entry name" value="Barstar-like"/>
    <property type="match status" value="1"/>
</dbReference>
<dbReference type="InterPro" id="IPR035905">
    <property type="entry name" value="Barstar-like_sf"/>
</dbReference>
<evidence type="ECO:0000313" key="3">
    <source>
        <dbReference type="EMBL" id="MBC1511254.1"/>
    </source>
</evidence>
<sequence length="97" mass="11369">MDDLREEVVKINLANVTNKNELQVLLKNSLDFPEFYGENWDAFWDTITGLVELPEEIIFEQWSVFSELLPEEAIKLTKTLEAFNTEYPMLKCKIVLN</sequence>
<comment type="similarity">
    <text evidence="1">Belongs to the barstar family.</text>
</comment>
<dbReference type="InterPro" id="IPR000468">
    <property type="entry name" value="Barstar"/>
</dbReference>
<accession>A0ABR6T045</accession>
<dbReference type="SUPFAM" id="SSF52038">
    <property type="entry name" value="Barstar-related"/>
    <property type="match status" value="1"/>
</dbReference>
<dbReference type="RefSeq" id="WP_185349411.1">
    <property type="nucleotide sequence ID" value="NZ_JAASTV010000039.1"/>
</dbReference>
<proteinExistence type="inferred from homology"/>
<keyword evidence="4" id="KW-1185">Reference proteome</keyword>
<organism evidence="3 4">
    <name type="scientific">Listeria immobilis</name>
    <dbReference type="NCBI Taxonomy" id="2713502"/>
    <lineage>
        <taxon>Bacteria</taxon>
        <taxon>Bacillati</taxon>
        <taxon>Bacillota</taxon>
        <taxon>Bacilli</taxon>
        <taxon>Bacillales</taxon>
        <taxon>Listeriaceae</taxon>
        <taxon>Listeria</taxon>
    </lineage>
</organism>
<dbReference type="Proteomes" id="UP000587800">
    <property type="component" value="Unassembled WGS sequence"/>
</dbReference>
<protein>
    <submittedName>
        <fullName evidence="3">Barnase inhibitor</fullName>
    </submittedName>
</protein>